<evidence type="ECO:0000256" key="2">
    <source>
        <dbReference type="ARBA" id="ARBA00022670"/>
    </source>
</evidence>
<evidence type="ECO:0000256" key="5">
    <source>
        <dbReference type="HAMAP-Rule" id="MF_03174"/>
    </source>
</evidence>
<comment type="cofactor">
    <cofactor evidence="5">
        <name>Co(2+)</name>
        <dbReference type="ChEBI" id="CHEBI:48828"/>
    </cofactor>
    <cofactor evidence="5">
        <name>Zn(2+)</name>
        <dbReference type="ChEBI" id="CHEBI:29105"/>
    </cofactor>
    <cofactor evidence="5">
        <name>Mn(2+)</name>
        <dbReference type="ChEBI" id="CHEBI:29035"/>
    </cofactor>
    <cofactor evidence="5">
        <name>Fe(2+)</name>
        <dbReference type="ChEBI" id="CHEBI:29033"/>
    </cofactor>
    <text evidence="5">Binds 2 divalent metal cations per subunit. Has a high-affinity and a low affinity metal-binding site. The true nature of the physiological cofactor is under debate. The enzyme is active with cobalt, zinc, manganese or divalent iron ions. Most likely, methionine aminopeptidases function as mononuclear Fe(2+)-metalloproteases under physiological conditions, and the catalytically relevant metal-binding site has been assigned to the histidine-containing high-affinity site.</text>
</comment>
<sequence length="327" mass="36097">MPKIPRKSFLTPKIIIDKLTQKFDNLCPSKPNRTFKPTLKYGSYGVLSHSQIPDHINKPPYGRLSNTSELYKYYSRETPFAEVKTEQQISLMKKAAKLAAKCLKLCIESTKIGVTGEDIDRIGHDFIVENGAYPAGVNFHGFPKAICISVNEVACHGIPNLRPFSSGDIVSYDCTVYLNGVFGDCAGTTIVGDVSDEIRKLVRVSKECLDIAIENVRPGIEFSRLAKVVTAHAEKHGFSVLREFGGHFIGEMMHMHPMIGFCYPSSTPGCMVPGQTFTIEPILCQGSNSIYTWDDGWTIATVDNGFCSQFEHTVLVTDSGCDIITIP</sequence>
<dbReference type="KEGG" id="beq:BEWA_010250"/>
<dbReference type="STRING" id="1537102.L0B308"/>
<evidence type="ECO:0000256" key="3">
    <source>
        <dbReference type="ARBA" id="ARBA00022723"/>
    </source>
</evidence>
<name>L0B308_THEEQ</name>
<dbReference type="GO" id="GO:0006508">
    <property type="term" value="P:proteolysis"/>
    <property type="evidence" value="ECO:0007669"/>
    <property type="project" value="UniProtKB-KW"/>
</dbReference>
<dbReference type="Pfam" id="PF00557">
    <property type="entry name" value="Peptidase_M24"/>
    <property type="match status" value="1"/>
</dbReference>
<dbReference type="HAMAP" id="MF_01974">
    <property type="entry name" value="MetAP_1"/>
    <property type="match status" value="1"/>
</dbReference>
<protein>
    <recommendedName>
        <fullName evidence="6">Methionine aminopeptidase</fullName>
        <ecNumber evidence="6">3.4.11.18</ecNumber>
    </recommendedName>
</protein>
<feature type="binding site" evidence="5">
    <location>
        <position position="254"/>
    </location>
    <ligand>
        <name>substrate</name>
    </ligand>
</feature>
<dbReference type="NCBIfam" id="TIGR00500">
    <property type="entry name" value="met_pdase_I"/>
    <property type="match status" value="1"/>
</dbReference>
<dbReference type="InterPro" id="IPR002467">
    <property type="entry name" value="Pept_M24A_MAP1"/>
</dbReference>
<organism evidence="8 9">
    <name type="scientific">Theileria equi strain WA</name>
    <dbReference type="NCBI Taxonomy" id="1537102"/>
    <lineage>
        <taxon>Eukaryota</taxon>
        <taxon>Sar</taxon>
        <taxon>Alveolata</taxon>
        <taxon>Apicomplexa</taxon>
        <taxon>Aconoidasida</taxon>
        <taxon>Piroplasmida</taxon>
        <taxon>Theileriidae</taxon>
        <taxon>Theileria</taxon>
    </lineage>
</organism>
<dbReference type="PANTHER" id="PTHR43330">
    <property type="entry name" value="METHIONINE AMINOPEPTIDASE"/>
    <property type="match status" value="1"/>
</dbReference>
<dbReference type="GeneID" id="15805259"/>
<dbReference type="InterPro" id="IPR000994">
    <property type="entry name" value="Pept_M24"/>
</dbReference>
<evidence type="ECO:0000259" key="7">
    <source>
        <dbReference type="Pfam" id="PF00557"/>
    </source>
</evidence>
<dbReference type="OrthoDB" id="3209743at2759"/>
<feature type="binding site" evidence="5">
    <location>
        <position position="311"/>
    </location>
    <ligand>
        <name>a divalent metal cation</name>
        <dbReference type="ChEBI" id="CHEBI:60240"/>
        <label>2</label>
        <note>catalytic</note>
    </ligand>
</feature>
<dbReference type="InterPro" id="IPR036005">
    <property type="entry name" value="Creatinase/aminopeptidase-like"/>
</dbReference>
<dbReference type="Proteomes" id="UP000031512">
    <property type="component" value="Chromosome 3"/>
</dbReference>
<evidence type="ECO:0000313" key="8">
    <source>
        <dbReference type="EMBL" id="AFZ81611.1"/>
    </source>
</evidence>
<feature type="binding site" evidence="5">
    <location>
        <position position="311"/>
    </location>
    <ligand>
        <name>a divalent metal cation</name>
        <dbReference type="ChEBI" id="CHEBI:60240"/>
        <label>1</label>
    </ligand>
</feature>
<dbReference type="GO" id="GO:0004239">
    <property type="term" value="F:initiator methionyl aminopeptidase activity"/>
    <property type="evidence" value="ECO:0007669"/>
    <property type="project" value="UniProtKB-UniRule"/>
</dbReference>
<dbReference type="Gene3D" id="3.90.230.10">
    <property type="entry name" value="Creatinase/methionine aminopeptidase superfamily"/>
    <property type="match status" value="1"/>
</dbReference>
<dbReference type="PRINTS" id="PR00599">
    <property type="entry name" value="MAPEPTIDASE"/>
</dbReference>
<dbReference type="SUPFAM" id="SSF55920">
    <property type="entry name" value="Creatinase/aminopeptidase"/>
    <property type="match status" value="1"/>
</dbReference>
<dbReference type="GO" id="GO:0005829">
    <property type="term" value="C:cytosol"/>
    <property type="evidence" value="ECO:0007669"/>
    <property type="project" value="TreeGrafter"/>
</dbReference>
<comment type="similarity">
    <text evidence="5">Belongs to the peptidase M24A family. Methionine aminopeptidase type 1 subfamily.</text>
</comment>
<keyword evidence="9" id="KW-1185">Reference proteome</keyword>
<dbReference type="CDD" id="cd01086">
    <property type="entry name" value="MetAP1"/>
    <property type="match status" value="1"/>
</dbReference>
<comment type="function">
    <text evidence="6">Cotranslationally removes the N-terminal methionine from nascent proteins. The N-terminal methionine is often cleaved when the second residue in the primary sequence is small and uncharged (Met-Ala-, Cys, Gly, Pro, Ser, Thr, or Val).</text>
</comment>
<dbReference type="VEuPathDB" id="PiroplasmaDB:BEWA_010250"/>
<feature type="binding site" evidence="5">
    <location>
        <position position="280"/>
    </location>
    <ligand>
        <name>a divalent metal cation</name>
        <dbReference type="ChEBI" id="CHEBI:60240"/>
        <label>2</label>
        <note>catalytic</note>
    </ligand>
</feature>
<dbReference type="EC" id="3.4.11.18" evidence="6"/>
<proteinExistence type="inferred from homology"/>
<dbReference type="AlphaFoldDB" id="L0B308"/>
<dbReference type="EMBL" id="CP001670">
    <property type="protein sequence ID" value="AFZ81611.1"/>
    <property type="molecule type" value="Genomic_DNA"/>
</dbReference>
<feature type="binding site" evidence="5">
    <location>
        <position position="247"/>
    </location>
    <ligand>
        <name>a divalent metal cation</name>
        <dbReference type="ChEBI" id="CHEBI:60240"/>
        <label>2</label>
        <note>catalytic</note>
    </ligand>
</feature>
<feature type="binding site" evidence="5">
    <location>
        <position position="184"/>
    </location>
    <ligand>
        <name>a divalent metal cation</name>
        <dbReference type="ChEBI" id="CHEBI:60240"/>
        <label>2</label>
        <note>catalytic</note>
    </ligand>
</feature>
<feature type="domain" description="Peptidase M24" evidence="7">
    <location>
        <begin position="91"/>
        <end position="318"/>
    </location>
</feature>
<evidence type="ECO:0000313" key="9">
    <source>
        <dbReference type="Proteomes" id="UP000031512"/>
    </source>
</evidence>
<dbReference type="GO" id="GO:0046872">
    <property type="term" value="F:metal ion binding"/>
    <property type="evidence" value="ECO:0007669"/>
    <property type="project" value="UniProtKB-UniRule"/>
</dbReference>
<dbReference type="eggNOG" id="KOG2738">
    <property type="taxonomic scope" value="Eukaryota"/>
</dbReference>
<evidence type="ECO:0000256" key="1">
    <source>
        <dbReference type="ARBA" id="ARBA00022438"/>
    </source>
</evidence>
<accession>L0B308</accession>
<keyword evidence="1 5" id="KW-0031">Aminopeptidase</keyword>
<feature type="binding site" evidence="5">
    <location>
        <position position="184"/>
    </location>
    <ligand>
        <name>a divalent metal cation</name>
        <dbReference type="ChEBI" id="CHEBI:60240"/>
        <label>1</label>
    </ligand>
</feature>
<dbReference type="PANTHER" id="PTHR43330:SF7">
    <property type="entry name" value="METHIONINE AMINOPEPTIDASE 1"/>
    <property type="match status" value="1"/>
</dbReference>
<evidence type="ECO:0000256" key="4">
    <source>
        <dbReference type="ARBA" id="ARBA00022801"/>
    </source>
</evidence>
<gene>
    <name evidence="8" type="ORF">BEWA_010250</name>
</gene>
<feature type="binding site" evidence="5">
    <location>
        <position position="173"/>
    </location>
    <ligand>
        <name>a divalent metal cation</name>
        <dbReference type="ChEBI" id="CHEBI:60240"/>
        <label>1</label>
    </ligand>
</feature>
<keyword evidence="4 5" id="KW-0378">Hydrolase</keyword>
<dbReference type="RefSeq" id="XP_004831277.1">
    <property type="nucleotide sequence ID" value="XM_004831220.1"/>
</dbReference>
<keyword evidence="3 5" id="KW-0479">Metal-binding</keyword>
<keyword evidence="2 5" id="KW-0645">Protease</keyword>
<dbReference type="GO" id="GO:0070006">
    <property type="term" value="F:metalloaminopeptidase activity"/>
    <property type="evidence" value="ECO:0007669"/>
    <property type="project" value="UniProtKB-UniRule"/>
</dbReference>
<comment type="catalytic activity">
    <reaction evidence="5 6">
        <text>Release of N-terminal amino acids, preferentially methionine, from peptides and arylamides.</text>
        <dbReference type="EC" id="3.4.11.18"/>
    </reaction>
</comment>
<evidence type="ECO:0000256" key="6">
    <source>
        <dbReference type="RuleBase" id="RU003653"/>
    </source>
</evidence>
<dbReference type="InterPro" id="IPR001714">
    <property type="entry name" value="Pept_M24_MAP"/>
</dbReference>
<feature type="binding site" evidence="5">
    <location>
        <position position="156"/>
    </location>
    <ligand>
        <name>substrate</name>
    </ligand>
</feature>
<reference evidence="8 9" key="1">
    <citation type="journal article" date="2012" name="BMC Genomics">
        <title>Comparative genomic analysis and phylogenetic position of Theileria equi.</title>
        <authorList>
            <person name="Kappmeyer L.S."/>
            <person name="Thiagarajan M."/>
            <person name="Herndon D.R."/>
            <person name="Ramsay J.D."/>
            <person name="Caler E."/>
            <person name="Djikeng A."/>
            <person name="Gillespie J.J."/>
            <person name="Lau A.O."/>
            <person name="Roalson E.H."/>
            <person name="Silva J.C."/>
            <person name="Silva M.G."/>
            <person name="Suarez C.E."/>
            <person name="Ueti M.W."/>
            <person name="Nene V.M."/>
            <person name="Mealey R.H."/>
            <person name="Knowles D.P."/>
            <person name="Brayton K.A."/>
        </authorList>
    </citation>
    <scope>NUCLEOTIDE SEQUENCE [LARGE SCALE GENOMIC DNA]</scope>
    <source>
        <strain evidence="8 9">WA</strain>
    </source>
</reference>